<name>A0AA36FQ59_OCTVU</name>
<proteinExistence type="predicted"/>
<keyword evidence="4" id="KW-0547">Nucleotide-binding</keyword>
<evidence type="ECO:0000256" key="8">
    <source>
        <dbReference type="ARBA" id="ARBA00048679"/>
    </source>
</evidence>
<dbReference type="InterPro" id="IPR052239">
    <property type="entry name" value="Ser/Thr-specific_kinases"/>
</dbReference>
<protein>
    <recommendedName>
        <fullName evidence="1">non-specific serine/threonine protein kinase</fullName>
        <ecNumber evidence="1">2.7.11.1</ecNumber>
    </recommendedName>
</protein>
<dbReference type="Proteomes" id="UP001162480">
    <property type="component" value="Chromosome 27"/>
</dbReference>
<evidence type="ECO:0000313" key="10">
    <source>
        <dbReference type="EMBL" id="CAI9742043.1"/>
    </source>
</evidence>
<evidence type="ECO:0000259" key="9">
    <source>
        <dbReference type="PROSITE" id="PS50011"/>
    </source>
</evidence>
<dbReference type="Pfam" id="PF00069">
    <property type="entry name" value="Pkinase"/>
    <property type="match status" value="1"/>
</dbReference>
<evidence type="ECO:0000256" key="2">
    <source>
        <dbReference type="ARBA" id="ARBA00022527"/>
    </source>
</evidence>
<dbReference type="InterPro" id="IPR011009">
    <property type="entry name" value="Kinase-like_dom_sf"/>
</dbReference>
<dbReference type="EC" id="2.7.11.1" evidence="1"/>
<evidence type="ECO:0000256" key="3">
    <source>
        <dbReference type="ARBA" id="ARBA00022679"/>
    </source>
</evidence>
<evidence type="ECO:0000256" key="6">
    <source>
        <dbReference type="ARBA" id="ARBA00022840"/>
    </source>
</evidence>
<accession>A0AA36FQ59</accession>
<sequence>MPLNSFGIDLLLKMGCVCGKEMIFINNRRFYVRSSLGEGGFSLVDLIEDARSHKNFALKRIKCHSKDDENIALHEVKVMKLFKHPHIVPLIEYMLVPASKFAQNTDIYSELHIVMPYYSRGSLQDRIEMLARKGDHIHEDRLWEIFFGICEGLKAMHSHSPPYAHRDLKPANIMFADNNCPVLMDLGSSVMARTEIKTMSEARTLQDVAAERCSMQYRAPELFNVEKGSCIDERTDIWSLGCLLYALAFLESPFEQDYQRGNSIALAVLGGNIKFPENSHYSKHLEMTVQKLMAVNPMERPFIEQVCQAVSVARTDNAGHTM</sequence>
<keyword evidence="5" id="KW-0418">Kinase</keyword>
<feature type="domain" description="Protein kinase" evidence="9">
    <location>
        <begin position="30"/>
        <end position="322"/>
    </location>
</feature>
<evidence type="ECO:0000256" key="7">
    <source>
        <dbReference type="ARBA" id="ARBA00047899"/>
    </source>
</evidence>
<dbReference type="GO" id="GO:0005794">
    <property type="term" value="C:Golgi apparatus"/>
    <property type="evidence" value="ECO:0007669"/>
    <property type="project" value="TreeGrafter"/>
</dbReference>
<dbReference type="SUPFAM" id="SSF56112">
    <property type="entry name" value="Protein kinase-like (PK-like)"/>
    <property type="match status" value="1"/>
</dbReference>
<dbReference type="Gene3D" id="1.10.510.10">
    <property type="entry name" value="Transferase(Phosphotransferase) domain 1"/>
    <property type="match status" value="1"/>
</dbReference>
<keyword evidence="3" id="KW-0808">Transferase</keyword>
<keyword evidence="2" id="KW-0723">Serine/threonine-protein kinase</keyword>
<comment type="catalytic activity">
    <reaction evidence="8">
        <text>L-seryl-[protein] + ATP = O-phospho-L-seryl-[protein] + ADP + H(+)</text>
        <dbReference type="Rhea" id="RHEA:17989"/>
        <dbReference type="Rhea" id="RHEA-COMP:9863"/>
        <dbReference type="Rhea" id="RHEA-COMP:11604"/>
        <dbReference type="ChEBI" id="CHEBI:15378"/>
        <dbReference type="ChEBI" id="CHEBI:29999"/>
        <dbReference type="ChEBI" id="CHEBI:30616"/>
        <dbReference type="ChEBI" id="CHEBI:83421"/>
        <dbReference type="ChEBI" id="CHEBI:456216"/>
        <dbReference type="EC" id="2.7.11.1"/>
    </reaction>
</comment>
<evidence type="ECO:0000313" key="11">
    <source>
        <dbReference type="Proteomes" id="UP001162480"/>
    </source>
</evidence>
<dbReference type="GO" id="GO:0005524">
    <property type="term" value="F:ATP binding"/>
    <property type="evidence" value="ECO:0007669"/>
    <property type="project" value="UniProtKB-KW"/>
</dbReference>
<gene>
    <name evidence="10" type="ORF">OCTVUL_1B026244</name>
</gene>
<keyword evidence="11" id="KW-1185">Reference proteome</keyword>
<evidence type="ECO:0000256" key="5">
    <source>
        <dbReference type="ARBA" id="ARBA00022777"/>
    </source>
</evidence>
<dbReference type="PANTHER" id="PTHR45998:SF2">
    <property type="entry name" value="SERINE_THREONINE-PROTEIN KINASE 16"/>
    <property type="match status" value="1"/>
</dbReference>
<dbReference type="InterPro" id="IPR008271">
    <property type="entry name" value="Ser/Thr_kinase_AS"/>
</dbReference>
<dbReference type="SMART" id="SM00220">
    <property type="entry name" value="S_TKc"/>
    <property type="match status" value="1"/>
</dbReference>
<dbReference type="InterPro" id="IPR000719">
    <property type="entry name" value="Prot_kinase_dom"/>
</dbReference>
<dbReference type="CDD" id="cd13986">
    <property type="entry name" value="STKc_16"/>
    <property type="match status" value="1"/>
</dbReference>
<dbReference type="AlphaFoldDB" id="A0AA36FQ59"/>
<dbReference type="PANTHER" id="PTHR45998">
    <property type="entry name" value="SERINE/THREONINE-PROTEIN KINASE 16"/>
    <property type="match status" value="1"/>
</dbReference>
<organism evidence="10 11">
    <name type="scientific">Octopus vulgaris</name>
    <name type="common">Common octopus</name>
    <dbReference type="NCBI Taxonomy" id="6645"/>
    <lineage>
        <taxon>Eukaryota</taxon>
        <taxon>Metazoa</taxon>
        <taxon>Spiralia</taxon>
        <taxon>Lophotrochozoa</taxon>
        <taxon>Mollusca</taxon>
        <taxon>Cephalopoda</taxon>
        <taxon>Coleoidea</taxon>
        <taxon>Octopodiformes</taxon>
        <taxon>Octopoda</taxon>
        <taxon>Incirrata</taxon>
        <taxon>Octopodidae</taxon>
        <taxon>Octopus</taxon>
    </lineage>
</organism>
<keyword evidence="6" id="KW-0067">ATP-binding</keyword>
<evidence type="ECO:0000256" key="1">
    <source>
        <dbReference type="ARBA" id="ARBA00012513"/>
    </source>
</evidence>
<dbReference type="EMBL" id="OX597840">
    <property type="protein sequence ID" value="CAI9742043.1"/>
    <property type="molecule type" value="Genomic_DNA"/>
</dbReference>
<evidence type="ECO:0000256" key="4">
    <source>
        <dbReference type="ARBA" id="ARBA00022741"/>
    </source>
</evidence>
<dbReference type="PROSITE" id="PS00108">
    <property type="entry name" value="PROTEIN_KINASE_ST"/>
    <property type="match status" value="1"/>
</dbReference>
<comment type="catalytic activity">
    <reaction evidence="7">
        <text>L-threonyl-[protein] + ATP = O-phospho-L-threonyl-[protein] + ADP + H(+)</text>
        <dbReference type="Rhea" id="RHEA:46608"/>
        <dbReference type="Rhea" id="RHEA-COMP:11060"/>
        <dbReference type="Rhea" id="RHEA-COMP:11605"/>
        <dbReference type="ChEBI" id="CHEBI:15378"/>
        <dbReference type="ChEBI" id="CHEBI:30013"/>
        <dbReference type="ChEBI" id="CHEBI:30616"/>
        <dbReference type="ChEBI" id="CHEBI:61977"/>
        <dbReference type="ChEBI" id="CHEBI:456216"/>
        <dbReference type="EC" id="2.7.11.1"/>
    </reaction>
</comment>
<dbReference type="PROSITE" id="PS50011">
    <property type="entry name" value="PROTEIN_KINASE_DOM"/>
    <property type="match status" value="1"/>
</dbReference>
<reference evidence="10" key="1">
    <citation type="submission" date="2023-08" db="EMBL/GenBank/DDBJ databases">
        <authorList>
            <person name="Alioto T."/>
            <person name="Alioto T."/>
            <person name="Gomez Garrido J."/>
        </authorList>
    </citation>
    <scope>NUCLEOTIDE SEQUENCE</scope>
</reference>
<dbReference type="GO" id="GO:0004674">
    <property type="term" value="F:protein serine/threonine kinase activity"/>
    <property type="evidence" value="ECO:0007669"/>
    <property type="project" value="UniProtKB-KW"/>
</dbReference>